<keyword evidence="1" id="KW-0472">Membrane</keyword>
<sequence length="174" mass="19056">MADPLPRWFGPLLWATMLVFAAMAWTATRSLTPAPEWSVFDARVFGYDLDYAQGYIAALRITDGIEVYLGRQRMLDTVFPALLSAVLLVVIRARFRGVAQMGLGALVLFYLGADYIENMRVAAMLRTAPDALTQQMVQAASLATVLKYAFLAPCLIAALVVYVQGRIAQSEGSS</sequence>
<keyword evidence="3" id="KW-1185">Reference proteome</keyword>
<feature type="transmembrane region" description="Helical" evidence="1">
    <location>
        <begin position="136"/>
        <end position="163"/>
    </location>
</feature>
<evidence type="ECO:0000256" key="1">
    <source>
        <dbReference type="SAM" id="Phobius"/>
    </source>
</evidence>
<dbReference type="AlphaFoldDB" id="A0A073J1U1"/>
<reference evidence="2 3" key="1">
    <citation type="submission" date="2014-01" db="EMBL/GenBank/DDBJ databases">
        <title>Sulfitobacter sp. H3 (MCCC 1A00686) Genome Sequencing.</title>
        <authorList>
            <person name="Lai Q."/>
            <person name="Hong Z."/>
        </authorList>
    </citation>
    <scope>NUCLEOTIDE SEQUENCE [LARGE SCALE GENOMIC DNA]</scope>
    <source>
        <strain evidence="2 3">H3</strain>
    </source>
</reference>
<gene>
    <name evidence="2" type="ORF">SUH3_14255</name>
</gene>
<evidence type="ECO:0000313" key="2">
    <source>
        <dbReference type="EMBL" id="KEJ96518.1"/>
    </source>
</evidence>
<dbReference type="RefSeq" id="WP_037923923.1">
    <property type="nucleotide sequence ID" value="NZ_CP054599.1"/>
</dbReference>
<feature type="transmembrane region" description="Helical" evidence="1">
    <location>
        <begin position="98"/>
        <end position="116"/>
    </location>
</feature>
<evidence type="ECO:0000313" key="3">
    <source>
        <dbReference type="Proteomes" id="UP000027746"/>
    </source>
</evidence>
<protein>
    <submittedName>
        <fullName evidence="2">Uncharacterized protein</fullName>
    </submittedName>
</protein>
<keyword evidence="1" id="KW-0812">Transmembrane</keyword>
<dbReference type="EMBL" id="JAMD01000003">
    <property type="protein sequence ID" value="KEJ96518.1"/>
    <property type="molecule type" value="Genomic_DNA"/>
</dbReference>
<feature type="transmembrane region" description="Helical" evidence="1">
    <location>
        <begin position="74"/>
        <end position="91"/>
    </location>
</feature>
<proteinExistence type="predicted"/>
<feature type="transmembrane region" description="Helical" evidence="1">
    <location>
        <begin position="12"/>
        <end position="28"/>
    </location>
</feature>
<organism evidence="2 3">
    <name type="scientific">Pseudosulfitobacter pseudonitzschiae</name>
    <dbReference type="NCBI Taxonomy" id="1402135"/>
    <lineage>
        <taxon>Bacteria</taxon>
        <taxon>Pseudomonadati</taxon>
        <taxon>Pseudomonadota</taxon>
        <taxon>Alphaproteobacteria</taxon>
        <taxon>Rhodobacterales</taxon>
        <taxon>Roseobacteraceae</taxon>
        <taxon>Pseudosulfitobacter</taxon>
    </lineage>
</organism>
<comment type="caution">
    <text evidence="2">The sequence shown here is derived from an EMBL/GenBank/DDBJ whole genome shotgun (WGS) entry which is preliminary data.</text>
</comment>
<accession>A0A073J1U1</accession>
<dbReference type="GeneID" id="68869168"/>
<dbReference type="OrthoDB" id="7724269at2"/>
<dbReference type="Proteomes" id="UP000027746">
    <property type="component" value="Unassembled WGS sequence"/>
</dbReference>
<keyword evidence="1" id="KW-1133">Transmembrane helix</keyword>
<name>A0A073J1U1_9RHOB</name>